<evidence type="ECO:0000313" key="2">
    <source>
        <dbReference type="Proteomes" id="UP001055072"/>
    </source>
</evidence>
<keyword evidence="2" id="KW-1185">Reference proteome</keyword>
<gene>
    <name evidence="1" type="ORF">BDY19DRAFT_1057302</name>
</gene>
<organism evidence="1 2">
    <name type="scientific">Irpex rosettiformis</name>
    <dbReference type="NCBI Taxonomy" id="378272"/>
    <lineage>
        <taxon>Eukaryota</taxon>
        <taxon>Fungi</taxon>
        <taxon>Dikarya</taxon>
        <taxon>Basidiomycota</taxon>
        <taxon>Agaricomycotina</taxon>
        <taxon>Agaricomycetes</taxon>
        <taxon>Polyporales</taxon>
        <taxon>Irpicaceae</taxon>
        <taxon>Irpex</taxon>
    </lineage>
</organism>
<sequence>MHPWTPRTKLYDGAQIRFDNPEVAHAFWTTKRQFFEDHGYLLHTTQSPTPGPQETSSTQESSHDVSSRVDATRKSDGQRVCIKRVGTFSIELLLLECLHGGAGKHDPGNHCVPVLDVIRDDERENVSYTVMPALQPVSSATFKTVGDVVDFTSQVLLGLNFLHSRTIAHRDCSMHNVMFGLYEYPTSRPQRKGTFTFNISFRDRRITFRRAERPQAQFANTSSRVRYYFVGLGGLMDCPETVIECVRGHHSKDQEPPEYRLYQHNPFILDVFLVGNMLRREILDKYSNVEFLESLVRDMVREYPRERKDIKGSLRTWFNILPTVPSWQRRCTLRHRTRPRIEKSDGTFRSPLQSNILYPEFNHIM</sequence>
<dbReference type="Proteomes" id="UP001055072">
    <property type="component" value="Unassembled WGS sequence"/>
</dbReference>
<name>A0ACB8U3E2_9APHY</name>
<comment type="caution">
    <text evidence="1">The sequence shown here is derived from an EMBL/GenBank/DDBJ whole genome shotgun (WGS) entry which is preliminary data.</text>
</comment>
<accession>A0ACB8U3E2</accession>
<protein>
    <submittedName>
        <fullName evidence="1">Uncharacterized protein</fullName>
    </submittedName>
</protein>
<evidence type="ECO:0000313" key="1">
    <source>
        <dbReference type="EMBL" id="KAI0088664.1"/>
    </source>
</evidence>
<proteinExistence type="predicted"/>
<reference evidence="1" key="1">
    <citation type="journal article" date="2021" name="Environ. Microbiol.">
        <title>Gene family expansions and transcriptome signatures uncover fungal adaptations to wood decay.</title>
        <authorList>
            <person name="Hage H."/>
            <person name="Miyauchi S."/>
            <person name="Viragh M."/>
            <person name="Drula E."/>
            <person name="Min B."/>
            <person name="Chaduli D."/>
            <person name="Navarro D."/>
            <person name="Favel A."/>
            <person name="Norest M."/>
            <person name="Lesage-Meessen L."/>
            <person name="Balint B."/>
            <person name="Merenyi Z."/>
            <person name="de Eugenio L."/>
            <person name="Morin E."/>
            <person name="Martinez A.T."/>
            <person name="Baldrian P."/>
            <person name="Stursova M."/>
            <person name="Martinez M.J."/>
            <person name="Novotny C."/>
            <person name="Magnuson J.K."/>
            <person name="Spatafora J.W."/>
            <person name="Maurice S."/>
            <person name="Pangilinan J."/>
            <person name="Andreopoulos W."/>
            <person name="LaButti K."/>
            <person name="Hundley H."/>
            <person name="Na H."/>
            <person name="Kuo A."/>
            <person name="Barry K."/>
            <person name="Lipzen A."/>
            <person name="Henrissat B."/>
            <person name="Riley R."/>
            <person name="Ahrendt S."/>
            <person name="Nagy L.G."/>
            <person name="Grigoriev I.V."/>
            <person name="Martin F."/>
            <person name="Rosso M.N."/>
        </authorList>
    </citation>
    <scope>NUCLEOTIDE SEQUENCE</scope>
    <source>
        <strain evidence="1">CBS 384.51</strain>
    </source>
</reference>
<dbReference type="EMBL" id="MU274913">
    <property type="protein sequence ID" value="KAI0088664.1"/>
    <property type="molecule type" value="Genomic_DNA"/>
</dbReference>